<evidence type="ECO:0000259" key="6">
    <source>
        <dbReference type="Pfam" id="PF04586"/>
    </source>
</evidence>
<dbReference type="NCBIfam" id="TIGR01543">
    <property type="entry name" value="proheadase_HK97"/>
    <property type="match status" value="1"/>
</dbReference>
<dbReference type="EMBL" id="LR796145">
    <property type="protein sequence ID" value="CAB4121360.1"/>
    <property type="molecule type" value="Genomic_DNA"/>
</dbReference>
<keyword evidence="4" id="KW-0118">Viral capsid assembly</keyword>
<evidence type="ECO:0000256" key="1">
    <source>
        <dbReference type="ARBA" id="ARBA00022612"/>
    </source>
</evidence>
<keyword evidence="2 7" id="KW-0645">Protease</keyword>
<evidence type="ECO:0000313" key="7">
    <source>
        <dbReference type="EMBL" id="CAB4121360.1"/>
    </source>
</evidence>
<organism evidence="7">
    <name type="scientific">uncultured Caudovirales phage</name>
    <dbReference type="NCBI Taxonomy" id="2100421"/>
    <lineage>
        <taxon>Viruses</taxon>
        <taxon>Duplodnaviria</taxon>
        <taxon>Heunggongvirae</taxon>
        <taxon>Uroviricota</taxon>
        <taxon>Caudoviricetes</taxon>
        <taxon>Peduoviridae</taxon>
        <taxon>Maltschvirus</taxon>
        <taxon>Maltschvirus maltsch</taxon>
    </lineage>
</organism>
<dbReference type="InterPro" id="IPR006433">
    <property type="entry name" value="Prohead_protease"/>
</dbReference>
<reference evidence="7" key="1">
    <citation type="submission" date="2020-04" db="EMBL/GenBank/DDBJ databases">
        <authorList>
            <person name="Chiriac C."/>
            <person name="Salcher M."/>
            <person name="Ghai R."/>
            <person name="Kavagutti S V."/>
        </authorList>
    </citation>
    <scope>NUCLEOTIDE SEQUENCE</scope>
</reference>
<proteinExistence type="predicted"/>
<keyword evidence="3" id="KW-0378">Hydrolase</keyword>
<gene>
    <name evidence="7" type="ORF">UFOVP13_42</name>
</gene>
<sequence>MNIHNIGFEIKDLKSNGTFSGYGSVYNVIDQGDDIVASGAFTDSLAELSAKGRMPAMLWQHNSADPCGVYTAMREDEIGLYVEGKLALKTQRGAEAYELMQMKAISGLSIGFMTREDSYDQKTGVRTIKKGDLWEVSLVTFPCNDSARINTVKNIEEVTDLKSAERYLRDSCGLSRSAAVAFMSRLNGLKQSDSAKDTEAKQLIDLLSDRYAILKA</sequence>
<name>A0A6J5KM51_9CAUD</name>
<keyword evidence="1" id="KW-1188">Viral release from host cell</keyword>
<evidence type="ECO:0000256" key="5">
    <source>
        <dbReference type="ARBA" id="ARBA00023045"/>
    </source>
</evidence>
<accession>A0A6J5KM51</accession>
<keyword evidence="5" id="KW-1273">Viral capsid maturation</keyword>
<evidence type="ECO:0000256" key="4">
    <source>
        <dbReference type="ARBA" id="ARBA00022950"/>
    </source>
</evidence>
<evidence type="ECO:0000256" key="3">
    <source>
        <dbReference type="ARBA" id="ARBA00022801"/>
    </source>
</evidence>
<protein>
    <submittedName>
        <fullName evidence="7">Proheadase_HK97, phage prohead protease, HK97 family</fullName>
    </submittedName>
</protein>
<dbReference type="GO" id="GO:0046797">
    <property type="term" value="P:viral procapsid maturation"/>
    <property type="evidence" value="ECO:0007669"/>
    <property type="project" value="UniProtKB-KW"/>
</dbReference>
<evidence type="ECO:0000256" key="2">
    <source>
        <dbReference type="ARBA" id="ARBA00022670"/>
    </source>
</evidence>
<dbReference type="GO" id="GO:0008233">
    <property type="term" value="F:peptidase activity"/>
    <property type="evidence" value="ECO:0007669"/>
    <property type="project" value="UniProtKB-KW"/>
</dbReference>
<dbReference type="GO" id="GO:0006508">
    <property type="term" value="P:proteolysis"/>
    <property type="evidence" value="ECO:0007669"/>
    <property type="project" value="UniProtKB-KW"/>
</dbReference>
<dbReference type="Pfam" id="PF04586">
    <property type="entry name" value="Peptidase_S78"/>
    <property type="match status" value="1"/>
</dbReference>
<feature type="domain" description="Prohead serine protease" evidence="6">
    <location>
        <begin position="14"/>
        <end position="157"/>
    </location>
</feature>
<dbReference type="InterPro" id="IPR054613">
    <property type="entry name" value="Peptidase_S78_dom"/>
</dbReference>